<dbReference type="Proteomes" id="UP000032900">
    <property type="component" value="Unassembled WGS sequence"/>
</dbReference>
<protein>
    <submittedName>
        <fullName evidence="6">Type IV pilus biogenesis protein PilQ</fullName>
    </submittedName>
</protein>
<sequence>MPAQPKKNGNDLQSQLDSLANTIPALNERLDLSVSELPLNEFIRAVAHESGLNVNIAASLNEPISNNFSNVVVKDILVFLNRHYNIEVTVLGSIIDFRRSNSDLSAPIPTIIIEHHPETNHVSFEINDAPVEQVAREITIQTRQNVVVMPGVSGLTVQSYVKDMPINSALDKLGIGNGFQVVRSSDGFFLFEPKNQPAEQAQQMGMQRQRILGPGSSTGEAENGTLRIEAFSRDSIFVKAVSADLQGVVSGVFEELDLPSYTIGEMTGKVTLDLKGVTLEEFLEHLFSGTPYVSKLKDNIHWFGAREVIGMLDFKMFLMRYRSVDSVIHIIPESIKKGLEIKEYSNLNSLILAGPRDRIKEVSEFLTMIDRVVPVILIEVLIIDNKDSRALSTGISAGLSEQAPESSQTVLPALDVTLKSETVNRLIDGFNDFGWVNLGKVTPNFYLTLQALEEKGFIEMRSTPQLSTLNGHKATMSIGKTEYYKEELNVMYGSVTASSQTTTTYKPVEAEFKLEIRPIVAGNREVTLDILVEQSDFTDRIEKNAPPGKVTRKFESLIRVKDMEMILLGGLEEANEKDVKTGLPLISRIPLISWLTSSRSKSKSKSKLNIFIKPTIIY</sequence>
<evidence type="ECO:0000256" key="2">
    <source>
        <dbReference type="ARBA" id="ARBA00022729"/>
    </source>
</evidence>
<dbReference type="InterPro" id="IPR001775">
    <property type="entry name" value="GspD/PilQ"/>
</dbReference>
<dbReference type="Pfam" id="PF00263">
    <property type="entry name" value="Secretin"/>
    <property type="match status" value="1"/>
</dbReference>
<dbReference type="InterPro" id="IPR004846">
    <property type="entry name" value="T2SS/T3SS_dom"/>
</dbReference>
<evidence type="ECO:0000256" key="1">
    <source>
        <dbReference type="ARBA" id="ARBA00004370"/>
    </source>
</evidence>
<accession>A0A0E9M2I1</accession>
<keyword evidence="2" id="KW-0732">Signal</keyword>
<evidence type="ECO:0000259" key="5">
    <source>
        <dbReference type="Pfam" id="PF00263"/>
    </source>
</evidence>
<dbReference type="GO" id="GO:0009306">
    <property type="term" value="P:protein secretion"/>
    <property type="evidence" value="ECO:0007669"/>
    <property type="project" value="InterPro"/>
</dbReference>
<proteinExistence type="inferred from homology"/>
<dbReference type="GO" id="GO:0015627">
    <property type="term" value="C:type II protein secretion system complex"/>
    <property type="evidence" value="ECO:0007669"/>
    <property type="project" value="TreeGrafter"/>
</dbReference>
<comment type="similarity">
    <text evidence="4">Belongs to the bacterial secretin family.</text>
</comment>
<dbReference type="AlphaFoldDB" id="A0A0E9M2I1"/>
<evidence type="ECO:0000256" key="4">
    <source>
        <dbReference type="RuleBase" id="RU004003"/>
    </source>
</evidence>
<keyword evidence="3" id="KW-0472">Membrane</keyword>
<comment type="subcellular location">
    <subcellularLocation>
        <location evidence="1">Membrane</location>
    </subcellularLocation>
</comment>
<dbReference type="EMBL" id="BAZW01000071">
    <property type="protein sequence ID" value="GAO31947.1"/>
    <property type="molecule type" value="Genomic_DNA"/>
</dbReference>
<dbReference type="GO" id="GO:0016020">
    <property type="term" value="C:membrane"/>
    <property type="evidence" value="ECO:0007669"/>
    <property type="project" value="UniProtKB-SubCell"/>
</dbReference>
<evidence type="ECO:0000313" key="7">
    <source>
        <dbReference type="Proteomes" id="UP000032900"/>
    </source>
</evidence>
<dbReference type="PRINTS" id="PR00811">
    <property type="entry name" value="BCTERIALGSPD"/>
</dbReference>
<feature type="domain" description="Type II/III secretion system secretin-like" evidence="5">
    <location>
        <begin position="451"/>
        <end position="617"/>
    </location>
</feature>
<reference evidence="6 7" key="1">
    <citation type="journal article" date="2015" name="Microbes Environ.">
        <title>Distribution and evolution of nitrogen fixation genes in the phylum bacteroidetes.</title>
        <authorList>
            <person name="Inoue J."/>
            <person name="Oshima K."/>
            <person name="Suda W."/>
            <person name="Sakamoto M."/>
            <person name="Iino T."/>
            <person name="Noda S."/>
            <person name="Hongoh Y."/>
            <person name="Hattori M."/>
            <person name="Ohkuma M."/>
        </authorList>
    </citation>
    <scope>NUCLEOTIDE SEQUENCE [LARGE SCALE GENOMIC DNA]</scope>
    <source>
        <strain evidence="6">JCM 15548</strain>
    </source>
</reference>
<gene>
    <name evidence="6" type="ORF">JCM15548_14362</name>
</gene>
<keyword evidence="7" id="KW-1185">Reference proteome</keyword>
<comment type="caution">
    <text evidence="6">The sequence shown here is derived from an EMBL/GenBank/DDBJ whole genome shotgun (WGS) entry which is preliminary data.</text>
</comment>
<name>A0A0E9M2I1_9BACT</name>
<dbReference type="PANTHER" id="PTHR30332">
    <property type="entry name" value="PROBABLE GENERAL SECRETION PATHWAY PROTEIN D"/>
    <property type="match status" value="1"/>
</dbReference>
<organism evidence="6 7">
    <name type="scientific">Geofilum rubicundum JCM 15548</name>
    <dbReference type="NCBI Taxonomy" id="1236989"/>
    <lineage>
        <taxon>Bacteria</taxon>
        <taxon>Pseudomonadati</taxon>
        <taxon>Bacteroidota</taxon>
        <taxon>Bacteroidia</taxon>
        <taxon>Marinilabiliales</taxon>
        <taxon>Marinilabiliaceae</taxon>
        <taxon>Geofilum</taxon>
    </lineage>
</organism>
<dbReference type="STRING" id="1236989.JCM15548_14362"/>
<dbReference type="PANTHER" id="PTHR30332:SF24">
    <property type="entry name" value="SECRETIN GSPD-RELATED"/>
    <property type="match status" value="1"/>
</dbReference>
<dbReference type="InterPro" id="IPR050810">
    <property type="entry name" value="Bact_Secretion_Sys_Channel"/>
</dbReference>
<evidence type="ECO:0000313" key="6">
    <source>
        <dbReference type="EMBL" id="GAO31947.1"/>
    </source>
</evidence>
<evidence type="ECO:0000256" key="3">
    <source>
        <dbReference type="ARBA" id="ARBA00023136"/>
    </source>
</evidence>